<name>A0A5E4M093_9HEMI</name>
<dbReference type="EMBL" id="CABPRJ010000014">
    <property type="protein sequence ID" value="VVC25505.1"/>
    <property type="molecule type" value="Genomic_DNA"/>
</dbReference>
<evidence type="ECO:0000313" key="2">
    <source>
        <dbReference type="EMBL" id="VVC25505.1"/>
    </source>
</evidence>
<dbReference type="InterPro" id="IPR036179">
    <property type="entry name" value="Ig-like_dom_sf"/>
</dbReference>
<dbReference type="GO" id="GO:0032589">
    <property type="term" value="C:neuron projection membrane"/>
    <property type="evidence" value="ECO:0007669"/>
    <property type="project" value="TreeGrafter"/>
</dbReference>
<protein>
    <submittedName>
        <fullName evidence="2">Immunoglobulin V-set domain,Immunoglobulin subtype,Immunoglobulin-like domain,Immunoglobulin-like</fullName>
    </submittedName>
</protein>
<dbReference type="InterPro" id="IPR013106">
    <property type="entry name" value="Ig_V-set"/>
</dbReference>
<dbReference type="InterPro" id="IPR037448">
    <property type="entry name" value="Zig-8"/>
</dbReference>
<accession>A0A5E4M093</accession>
<evidence type="ECO:0000313" key="3">
    <source>
        <dbReference type="Proteomes" id="UP000325440"/>
    </source>
</evidence>
<dbReference type="Gene3D" id="2.60.40.10">
    <property type="entry name" value="Immunoglobulins"/>
    <property type="match status" value="2"/>
</dbReference>
<dbReference type="SMART" id="SM00408">
    <property type="entry name" value="IGc2"/>
    <property type="match status" value="2"/>
</dbReference>
<organism evidence="2 3">
    <name type="scientific">Cinara cedri</name>
    <dbReference type="NCBI Taxonomy" id="506608"/>
    <lineage>
        <taxon>Eukaryota</taxon>
        <taxon>Metazoa</taxon>
        <taxon>Ecdysozoa</taxon>
        <taxon>Arthropoda</taxon>
        <taxon>Hexapoda</taxon>
        <taxon>Insecta</taxon>
        <taxon>Pterygota</taxon>
        <taxon>Neoptera</taxon>
        <taxon>Paraneoptera</taxon>
        <taxon>Hemiptera</taxon>
        <taxon>Sternorrhyncha</taxon>
        <taxon>Aphidomorpha</taxon>
        <taxon>Aphidoidea</taxon>
        <taxon>Aphididae</taxon>
        <taxon>Lachninae</taxon>
        <taxon>Cinara</taxon>
    </lineage>
</organism>
<dbReference type="Pfam" id="PF07686">
    <property type="entry name" value="V-set"/>
    <property type="match status" value="1"/>
</dbReference>
<proteinExistence type="predicted"/>
<gene>
    <name evidence="2" type="ORF">CINCED_3A022198</name>
</gene>
<feature type="domain" description="Ig-like" evidence="1">
    <location>
        <begin position="185"/>
        <end position="284"/>
    </location>
</feature>
<feature type="domain" description="Ig-like" evidence="1">
    <location>
        <begin position="82"/>
        <end position="167"/>
    </location>
</feature>
<dbReference type="PANTHER" id="PTHR23279:SF45">
    <property type="entry name" value="DEFECTIVE PROBOSCIS EXTENSION RESPONSE 12, ISOFORM C"/>
    <property type="match status" value="1"/>
</dbReference>
<dbReference type="InterPro" id="IPR003599">
    <property type="entry name" value="Ig_sub"/>
</dbReference>
<dbReference type="AlphaFoldDB" id="A0A5E4M093"/>
<reference evidence="2 3" key="1">
    <citation type="submission" date="2019-08" db="EMBL/GenBank/DDBJ databases">
        <authorList>
            <person name="Alioto T."/>
            <person name="Alioto T."/>
            <person name="Gomez Garrido J."/>
        </authorList>
    </citation>
    <scope>NUCLEOTIDE SEQUENCE [LARGE SCALE GENOMIC DNA]</scope>
</reference>
<dbReference type="Proteomes" id="UP000325440">
    <property type="component" value="Unassembled WGS sequence"/>
</dbReference>
<dbReference type="GO" id="GO:0050808">
    <property type="term" value="P:synapse organization"/>
    <property type="evidence" value="ECO:0007669"/>
    <property type="project" value="TreeGrafter"/>
</dbReference>
<dbReference type="OrthoDB" id="10031887at2759"/>
<sequence>MAIVYHAKSIVPAEINNKEELSPYWSFNDTADISKYEEFDHKKFLEHELHLDVSDPANVDAQPPPVKIRTTTVAPSTPTPEPVIHVGTINVTVQLGNTALLHCEIANLSEKMVSWVRRRDWHILSSGVLTYINDGRFRVFHSEKSDDWDLRISPVAKIDNGTYECQVGTGTGIMTHYFNLFVIVPTAVISGKDEYHIGEGSSITLYCSIENSPVPPQYVSWYFNGKIISSSPFNKNGLKIDRMSINTEQIDHKTHSRLTITKAIQIDTGNYTCQPPNTDPDSIYIHITPEFDNTAAIQRQKSSNSVLLTTELLSIFPLWSFLLIGHNEFRWILL</sequence>
<dbReference type="PROSITE" id="PS50835">
    <property type="entry name" value="IG_LIKE"/>
    <property type="match status" value="2"/>
</dbReference>
<dbReference type="PANTHER" id="PTHR23279">
    <property type="entry name" value="DEFECTIVE PROBOSCIS EXTENSION RESPONSE DPR -RELATED"/>
    <property type="match status" value="1"/>
</dbReference>
<keyword evidence="3" id="KW-1185">Reference proteome</keyword>
<dbReference type="InterPro" id="IPR003598">
    <property type="entry name" value="Ig_sub2"/>
</dbReference>
<dbReference type="Pfam" id="PF13927">
    <property type="entry name" value="Ig_3"/>
    <property type="match status" value="1"/>
</dbReference>
<evidence type="ECO:0000259" key="1">
    <source>
        <dbReference type="PROSITE" id="PS50835"/>
    </source>
</evidence>
<dbReference type="InterPro" id="IPR013783">
    <property type="entry name" value="Ig-like_fold"/>
</dbReference>
<dbReference type="InterPro" id="IPR007110">
    <property type="entry name" value="Ig-like_dom"/>
</dbReference>
<dbReference type="SUPFAM" id="SSF48726">
    <property type="entry name" value="Immunoglobulin"/>
    <property type="match status" value="2"/>
</dbReference>
<dbReference type="SMART" id="SM00409">
    <property type="entry name" value="IG"/>
    <property type="match status" value="2"/>
</dbReference>